<dbReference type="Gene3D" id="2.40.50.140">
    <property type="entry name" value="Nucleic acid-binding proteins"/>
    <property type="match status" value="1"/>
</dbReference>
<dbReference type="GO" id="GO:0004527">
    <property type="term" value="F:exonuclease activity"/>
    <property type="evidence" value="ECO:0007669"/>
    <property type="project" value="UniProtKB-KW"/>
</dbReference>
<dbReference type="InterPro" id="IPR003029">
    <property type="entry name" value="S1_domain"/>
</dbReference>
<keyword evidence="3" id="KW-0269">Exonuclease</keyword>
<gene>
    <name evidence="3" type="ORF">ACFR9S_02405</name>
</gene>
<feature type="region of interest" description="Disordered" evidence="1">
    <location>
        <begin position="1"/>
        <end position="26"/>
    </location>
</feature>
<dbReference type="SMART" id="SM00316">
    <property type="entry name" value="S1"/>
    <property type="match status" value="1"/>
</dbReference>
<reference evidence="3 4" key="1">
    <citation type="journal article" date="2019" name="Int. J. Syst. Evol. Microbiol.">
        <title>The Global Catalogue of Microorganisms (GCM) 10K type strain sequencing project: providing services to taxonomists for standard genome sequencing and annotation.</title>
        <authorList>
            <consortium name="The Broad Institute Genomics Platform"/>
            <consortium name="The Broad Institute Genome Sequencing Center for Infectious Disease"/>
            <person name="Wu L."/>
            <person name="Ma J."/>
        </authorList>
    </citation>
    <scope>NUCLEOTIDE SEQUENCE [LARGE SCALE GENOMIC DNA]</scope>
    <source>
        <strain evidence="3 4">CGMCC 1.12285</strain>
    </source>
</reference>
<feature type="non-terminal residue" evidence="3">
    <location>
        <position position="165"/>
    </location>
</feature>
<dbReference type="EMBL" id="JBHUDH010000018">
    <property type="protein sequence ID" value="MFD1525158.1"/>
    <property type="molecule type" value="Genomic_DNA"/>
</dbReference>
<keyword evidence="3" id="KW-0540">Nuclease</keyword>
<dbReference type="InterPro" id="IPR012340">
    <property type="entry name" value="NA-bd_OB-fold"/>
</dbReference>
<feature type="domain" description="S1 motif" evidence="2">
    <location>
        <begin position="41"/>
        <end position="106"/>
    </location>
</feature>
<proteinExistence type="predicted"/>
<comment type="caution">
    <text evidence="3">The sequence shown here is derived from an EMBL/GenBank/DDBJ whole genome shotgun (WGS) entry which is preliminary data.</text>
</comment>
<accession>A0ABD6B352</accession>
<dbReference type="AlphaFoldDB" id="A0ABD6B352"/>
<evidence type="ECO:0000313" key="3">
    <source>
        <dbReference type="EMBL" id="MFD1525158.1"/>
    </source>
</evidence>
<organism evidence="3 4">
    <name type="scientific">Halolamina salina</name>
    <dbReference type="NCBI Taxonomy" id="1220023"/>
    <lineage>
        <taxon>Archaea</taxon>
        <taxon>Methanobacteriati</taxon>
        <taxon>Methanobacteriota</taxon>
        <taxon>Stenosarchaea group</taxon>
        <taxon>Halobacteria</taxon>
        <taxon>Halobacteriales</taxon>
        <taxon>Haloferacaceae</taxon>
    </lineage>
</organism>
<dbReference type="Proteomes" id="UP001597111">
    <property type="component" value="Unassembled WGS sequence"/>
</dbReference>
<dbReference type="PROSITE" id="PS50126">
    <property type="entry name" value="S1"/>
    <property type="match status" value="1"/>
</dbReference>
<protein>
    <submittedName>
        <fullName evidence="3">RecJ like exonuclease</fullName>
    </submittedName>
</protein>
<evidence type="ECO:0000313" key="4">
    <source>
        <dbReference type="Proteomes" id="UP001597111"/>
    </source>
</evidence>
<name>A0ABD6B352_9EURY</name>
<keyword evidence="3" id="KW-0378">Hydrolase</keyword>
<dbReference type="SUPFAM" id="SSF50249">
    <property type="entry name" value="Nucleic acid-binding proteins"/>
    <property type="match status" value="1"/>
</dbReference>
<keyword evidence="4" id="KW-1185">Reference proteome</keyword>
<evidence type="ECO:0000256" key="1">
    <source>
        <dbReference type="SAM" id="MobiDB-lite"/>
    </source>
</evidence>
<evidence type="ECO:0000259" key="2">
    <source>
        <dbReference type="PROSITE" id="PS50126"/>
    </source>
</evidence>
<sequence length="165" mass="17635">MTEHSAGEDAGTPEGGSPSDRRDVPDDATVVYDLDDDCTMDDVAEGARYLVTVNGVVDYGVFVDVSDTVSGLVHESGLDGEYEEGDELVVRLTEIRENGDIAFEEVDPAENRVVRVEHEPEITAVEELRRGEAVTVEGELTQIKQTGGPTIFHVGDDTGIVAAAA</sequence>